<feature type="domain" description="Thiamine-binding protein" evidence="2">
    <location>
        <begin position="16"/>
        <end position="56"/>
    </location>
</feature>
<proteinExistence type="inferred from homology"/>
<dbReference type="RefSeq" id="XP_033423601.1">
    <property type="nucleotide sequence ID" value="XM_033573049.1"/>
</dbReference>
<accession>A0A5M9MFI7</accession>
<dbReference type="InterPro" id="IPR029756">
    <property type="entry name" value="MTH1187/YkoF-like"/>
</dbReference>
<evidence type="ECO:0000259" key="2">
    <source>
        <dbReference type="Pfam" id="PF01910"/>
    </source>
</evidence>
<gene>
    <name evidence="3" type="ORF">ATNIH1004_008439</name>
</gene>
<dbReference type="AlphaFoldDB" id="A0A5M9MFI7"/>
<dbReference type="PANTHER" id="PTHR33777">
    <property type="entry name" value="UPF0045 PROTEIN ECM15"/>
    <property type="match status" value="1"/>
</dbReference>
<dbReference type="EMBL" id="QUQM01000006">
    <property type="protein sequence ID" value="KAA8644240.1"/>
    <property type="molecule type" value="Genomic_DNA"/>
</dbReference>
<protein>
    <recommendedName>
        <fullName evidence="2">Thiamine-binding protein domain-containing protein</fullName>
    </recommendedName>
</protein>
<dbReference type="Proteomes" id="UP000324241">
    <property type="component" value="Unassembled WGS sequence"/>
</dbReference>
<evidence type="ECO:0000256" key="1">
    <source>
        <dbReference type="ARBA" id="ARBA00010272"/>
    </source>
</evidence>
<sequence length="84" mass="9352">MESNIEGLETPSHCIADFSLVPIGSRDVSFAREIADVQLLLQKCHLKHKMTPTGTTTDLRITTRTDKTPLMENEILSVEKILTA</sequence>
<name>A0A5M9MFI7_9EURO</name>
<dbReference type="SUPFAM" id="SSF89957">
    <property type="entry name" value="MTH1187/YkoF-like"/>
    <property type="match status" value="1"/>
</dbReference>
<evidence type="ECO:0000313" key="4">
    <source>
        <dbReference type="Proteomes" id="UP000324241"/>
    </source>
</evidence>
<comment type="similarity">
    <text evidence="1">Belongs to the UPF0045 family.</text>
</comment>
<dbReference type="Pfam" id="PF01910">
    <property type="entry name" value="Thiamine_BP"/>
    <property type="match status" value="1"/>
</dbReference>
<dbReference type="InterPro" id="IPR002767">
    <property type="entry name" value="Thiamine_BP"/>
</dbReference>
<dbReference type="PANTHER" id="PTHR33777:SF1">
    <property type="entry name" value="UPF0045 PROTEIN ECM15"/>
    <property type="match status" value="1"/>
</dbReference>
<dbReference type="VEuPathDB" id="FungiDB:EYZ11_008061"/>
<dbReference type="InterPro" id="IPR051614">
    <property type="entry name" value="UPF0045_domain"/>
</dbReference>
<dbReference type="GeneID" id="54331141"/>
<evidence type="ECO:0000313" key="3">
    <source>
        <dbReference type="EMBL" id="KAA8644240.1"/>
    </source>
</evidence>
<reference evidence="3 4" key="1">
    <citation type="submission" date="2019-08" db="EMBL/GenBank/DDBJ databases">
        <title>The genome sequence of a newly discovered highly antifungal drug resistant Aspergillus species, Aspergillus tanneri NIH 1004.</title>
        <authorList>
            <person name="Mounaud S."/>
            <person name="Singh I."/>
            <person name="Joardar V."/>
            <person name="Pakala S."/>
            <person name="Pakala S."/>
            <person name="Venepally P."/>
            <person name="Chung J.K."/>
            <person name="Losada L."/>
            <person name="Nierman W.C."/>
        </authorList>
    </citation>
    <scope>NUCLEOTIDE SEQUENCE [LARGE SCALE GENOMIC DNA]</scope>
    <source>
        <strain evidence="3 4">NIH1004</strain>
    </source>
</reference>
<dbReference type="OrthoDB" id="5587367at2759"/>
<organism evidence="3 4">
    <name type="scientific">Aspergillus tanneri</name>
    <dbReference type="NCBI Taxonomy" id="1220188"/>
    <lineage>
        <taxon>Eukaryota</taxon>
        <taxon>Fungi</taxon>
        <taxon>Dikarya</taxon>
        <taxon>Ascomycota</taxon>
        <taxon>Pezizomycotina</taxon>
        <taxon>Eurotiomycetes</taxon>
        <taxon>Eurotiomycetidae</taxon>
        <taxon>Eurotiales</taxon>
        <taxon>Aspergillaceae</taxon>
        <taxon>Aspergillus</taxon>
        <taxon>Aspergillus subgen. Circumdati</taxon>
    </lineage>
</organism>
<dbReference type="GO" id="GO:0005829">
    <property type="term" value="C:cytosol"/>
    <property type="evidence" value="ECO:0007669"/>
    <property type="project" value="TreeGrafter"/>
</dbReference>
<comment type="caution">
    <text evidence="3">The sequence shown here is derived from an EMBL/GenBank/DDBJ whole genome shotgun (WGS) entry which is preliminary data.</text>
</comment>
<dbReference type="Gene3D" id="3.30.70.930">
    <property type="match status" value="1"/>
</dbReference>